<dbReference type="SMART" id="SM00679">
    <property type="entry name" value="CTNS"/>
    <property type="match status" value="1"/>
</dbReference>
<protein>
    <recommendedName>
        <fullName evidence="8">MtN3 and saliva related transmembrane protein</fullName>
    </recommendedName>
</protein>
<proteinExistence type="predicted"/>
<reference evidence="6 7" key="1">
    <citation type="submission" date="2019-05" db="EMBL/GenBank/DDBJ databases">
        <title>Panacibacter sp. strain 17mud1-8 Genome sequencing and assembly.</title>
        <authorList>
            <person name="Chhetri G."/>
        </authorList>
    </citation>
    <scope>NUCLEOTIDE SEQUENCE [LARGE SCALE GENOMIC DNA]</scope>
    <source>
        <strain evidence="6 7">17mud1-8</strain>
    </source>
</reference>
<dbReference type="OrthoDB" id="122062at2"/>
<feature type="transmembrane region" description="Helical" evidence="5">
    <location>
        <begin position="6"/>
        <end position="24"/>
    </location>
</feature>
<evidence type="ECO:0000256" key="3">
    <source>
        <dbReference type="ARBA" id="ARBA00022989"/>
    </source>
</evidence>
<comment type="subcellular location">
    <subcellularLocation>
        <location evidence="1">Membrane</location>
        <topology evidence="1">Multi-pass membrane protein</topology>
    </subcellularLocation>
</comment>
<evidence type="ECO:0008006" key="8">
    <source>
        <dbReference type="Google" id="ProtNLM"/>
    </source>
</evidence>
<keyword evidence="3 5" id="KW-1133">Transmembrane helix</keyword>
<comment type="caution">
    <text evidence="6">The sequence shown here is derived from an EMBL/GenBank/DDBJ whole genome shotgun (WGS) entry which is preliminary data.</text>
</comment>
<keyword evidence="4 5" id="KW-0472">Membrane</keyword>
<sequence length="90" mass="10031">MNYNEIIGIIAGVFTAASLLPQLIKTIKEKDASGISTVMLLVLITGISLWVYYGFLKKDIPIIATNIFSDLVNLTLLFFSIKYKKEKGDM</sequence>
<evidence type="ECO:0000313" key="7">
    <source>
        <dbReference type="Proteomes" id="UP000305848"/>
    </source>
</evidence>
<evidence type="ECO:0000256" key="2">
    <source>
        <dbReference type="ARBA" id="ARBA00022692"/>
    </source>
</evidence>
<dbReference type="GO" id="GO:0051119">
    <property type="term" value="F:sugar transmembrane transporter activity"/>
    <property type="evidence" value="ECO:0007669"/>
    <property type="project" value="InterPro"/>
</dbReference>
<accession>A0A4U3KX85</accession>
<evidence type="ECO:0000256" key="4">
    <source>
        <dbReference type="ARBA" id="ARBA00023136"/>
    </source>
</evidence>
<dbReference type="Gene3D" id="1.20.1280.290">
    <property type="match status" value="1"/>
</dbReference>
<keyword evidence="2 5" id="KW-0812">Transmembrane</keyword>
<dbReference type="GO" id="GO:0016020">
    <property type="term" value="C:membrane"/>
    <property type="evidence" value="ECO:0007669"/>
    <property type="project" value="UniProtKB-SubCell"/>
</dbReference>
<keyword evidence="7" id="KW-1185">Reference proteome</keyword>
<evidence type="ECO:0000256" key="1">
    <source>
        <dbReference type="ARBA" id="ARBA00004141"/>
    </source>
</evidence>
<name>A0A4U3KX85_9BACT</name>
<evidence type="ECO:0000256" key="5">
    <source>
        <dbReference type="SAM" id="Phobius"/>
    </source>
</evidence>
<dbReference type="Pfam" id="PF04193">
    <property type="entry name" value="PQ-loop"/>
    <property type="match status" value="1"/>
</dbReference>
<dbReference type="EMBL" id="SZQL01000012">
    <property type="protein sequence ID" value="TKK67215.1"/>
    <property type="molecule type" value="Genomic_DNA"/>
</dbReference>
<dbReference type="InterPro" id="IPR006603">
    <property type="entry name" value="PQ-loop_rpt"/>
</dbReference>
<dbReference type="RefSeq" id="WP_137262645.1">
    <property type="nucleotide sequence ID" value="NZ_SZQL01000012.1"/>
</dbReference>
<dbReference type="Proteomes" id="UP000305848">
    <property type="component" value="Unassembled WGS sequence"/>
</dbReference>
<feature type="transmembrane region" description="Helical" evidence="5">
    <location>
        <begin position="36"/>
        <end position="56"/>
    </location>
</feature>
<organism evidence="6 7">
    <name type="scientific">Ilyomonas limi</name>
    <dbReference type="NCBI Taxonomy" id="2575867"/>
    <lineage>
        <taxon>Bacteria</taxon>
        <taxon>Pseudomonadati</taxon>
        <taxon>Bacteroidota</taxon>
        <taxon>Chitinophagia</taxon>
        <taxon>Chitinophagales</taxon>
        <taxon>Chitinophagaceae</taxon>
        <taxon>Ilyomonas</taxon>
    </lineage>
</organism>
<dbReference type="InterPro" id="IPR047662">
    <property type="entry name" value="SemiSWEET"/>
</dbReference>
<dbReference type="NCBIfam" id="NF037968">
    <property type="entry name" value="SemiSWEET_2"/>
    <property type="match status" value="1"/>
</dbReference>
<dbReference type="AlphaFoldDB" id="A0A4U3KX85"/>
<evidence type="ECO:0000313" key="6">
    <source>
        <dbReference type="EMBL" id="TKK67215.1"/>
    </source>
</evidence>
<gene>
    <name evidence="6" type="ORF">FC093_15130</name>
</gene>